<dbReference type="EMBL" id="BKCJ010220453">
    <property type="protein sequence ID" value="GEY89891.1"/>
    <property type="molecule type" value="Genomic_DNA"/>
</dbReference>
<organism evidence="1">
    <name type="scientific">Tanacetum cinerariifolium</name>
    <name type="common">Dalmatian daisy</name>
    <name type="synonym">Chrysanthemum cinerariifolium</name>
    <dbReference type="NCBI Taxonomy" id="118510"/>
    <lineage>
        <taxon>Eukaryota</taxon>
        <taxon>Viridiplantae</taxon>
        <taxon>Streptophyta</taxon>
        <taxon>Embryophyta</taxon>
        <taxon>Tracheophyta</taxon>
        <taxon>Spermatophyta</taxon>
        <taxon>Magnoliopsida</taxon>
        <taxon>eudicotyledons</taxon>
        <taxon>Gunneridae</taxon>
        <taxon>Pentapetalae</taxon>
        <taxon>asterids</taxon>
        <taxon>campanulids</taxon>
        <taxon>Asterales</taxon>
        <taxon>Asteraceae</taxon>
        <taxon>Asteroideae</taxon>
        <taxon>Anthemideae</taxon>
        <taxon>Anthemidinae</taxon>
        <taxon>Tanacetum</taxon>
    </lineage>
</organism>
<protein>
    <submittedName>
        <fullName evidence="1">Uncharacterized protein</fullName>
    </submittedName>
</protein>
<reference evidence="1" key="1">
    <citation type="journal article" date="2019" name="Sci. Rep.">
        <title>Draft genome of Tanacetum cinerariifolium, the natural source of mosquito coil.</title>
        <authorList>
            <person name="Yamashiro T."/>
            <person name="Shiraishi A."/>
            <person name="Satake H."/>
            <person name="Nakayama K."/>
        </authorList>
    </citation>
    <scope>NUCLEOTIDE SEQUENCE</scope>
</reference>
<name>A0A699I0M2_TANCI</name>
<gene>
    <name evidence="1" type="ORF">Tci_461865</name>
</gene>
<proteinExistence type="predicted"/>
<sequence length="203" mass="23012">MAFVVNSVLAYGVDHALEKKFASFALQVLKIHSLMNSLMNQLRILTMILQNLSTHHYSPRHTLVSYVETIITTERTIPLRDIISQLPSSIVITTSSLVLPIKDPEDSHIMGKEELSTILEKESDEFIKSSRRTFDDESLSDEDVPKENIKIYSNPLFEFDDKVTTFLLHRDPSISVAFILEGFTDEPPLEEQISIGLSFNMLG</sequence>
<comment type="caution">
    <text evidence="1">The sequence shown here is derived from an EMBL/GenBank/DDBJ whole genome shotgun (WGS) entry which is preliminary data.</text>
</comment>
<evidence type="ECO:0000313" key="1">
    <source>
        <dbReference type="EMBL" id="GEY89891.1"/>
    </source>
</evidence>
<dbReference type="AlphaFoldDB" id="A0A699I0M2"/>
<accession>A0A699I0M2</accession>